<dbReference type="InterPro" id="IPR029063">
    <property type="entry name" value="SAM-dependent_MTases_sf"/>
</dbReference>
<dbReference type="RefSeq" id="WP_120371011.1">
    <property type="nucleotide sequence ID" value="NZ_RAXU01000020.1"/>
</dbReference>
<evidence type="ECO:0000313" key="5">
    <source>
        <dbReference type="Proteomes" id="UP000269001"/>
    </source>
</evidence>
<keyword evidence="2 4" id="KW-0808">Transferase</keyword>
<comment type="caution">
    <text evidence="4">The sequence shown here is derived from an EMBL/GenBank/DDBJ whole genome shotgun (WGS) entry which is preliminary data.</text>
</comment>
<keyword evidence="3" id="KW-0949">S-adenosyl-L-methionine</keyword>
<evidence type="ECO:0000256" key="3">
    <source>
        <dbReference type="ARBA" id="ARBA00022691"/>
    </source>
</evidence>
<gene>
    <name evidence="4" type="ORF">D7V21_13630</name>
</gene>
<keyword evidence="5" id="KW-1185">Reference proteome</keyword>
<dbReference type="SUPFAM" id="SSF53335">
    <property type="entry name" value="S-adenosyl-L-methionine-dependent methyltransferases"/>
    <property type="match status" value="1"/>
</dbReference>
<dbReference type="GO" id="GO:0008171">
    <property type="term" value="F:O-methyltransferase activity"/>
    <property type="evidence" value="ECO:0007669"/>
    <property type="project" value="InterPro"/>
</dbReference>
<dbReference type="CDD" id="cd02440">
    <property type="entry name" value="AdoMet_MTases"/>
    <property type="match status" value="1"/>
</dbReference>
<organism evidence="4 5">
    <name type="scientific">Acinetobacter guerrae</name>
    <dbReference type="NCBI Taxonomy" id="1843371"/>
    <lineage>
        <taxon>Bacteria</taxon>
        <taxon>Pseudomonadati</taxon>
        <taxon>Pseudomonadota</taxon>
        <taxon>Gammaproteobacteria</taxon>
        <taxon>Moraxellales</taxon>
        <taxon>Moraxellaceae</taxon>
        <taxon>Acinetobacter</taxon>
    </lineage>
</organism>
<dbReference type="PANTHER" id="PTHR43167:SF1">
    <property type="entry name" value="PUTATIVE (AFU_ORTHOLOGUE AFUA_6G01830)-RELATED"/>
    <property type="match status" value="1"/>
</dbReference>
<dbReference type="Gene3D" id="3.40.50.150">
    <property type="entry name" value="Vaccinia Virus protein VP39"/>
    <property type="match status" value="1"/>
</dbReference>
<sequence length="195" mass="22268">MPNREFLLRLSALYDEFQQHDAKQCDRIQRFRNIEPDSAQFLSMLIRTQQSQSILEIGTSTGYSALWLAEAAQATGAQIITLEIEEKRSLQAQSYAAELNLESSIEFWTGDAAEYLKQATQTFDFILLDAERSYYPTYWDDLKRLIRKNGGVLIVDNVISHAAEVKEFLNMIKQDMDFMTTTIAFGAGLFMVVAK</sequence>
<dbReference type="EMBL" id="RAXU01000020">
    <property type="protein sequence ID" value="RKG31510.1"/>
    <property type="molecule type" value="Genomic_DNA"/>
</dbReference>
<name>A0A3A8EL76_9GAMM</name>
<evidence type="ECO:0000256" key="2">
    <source>
        <dbReference type="ARBA" id="ARBA00022679"/>
    </source>
</evidence>
<evidence type="ECO:0000313" key="4">
    <source>
        <dbReference type="EMBL" id="RKG31510.1"/>
    </source>
</evidence>
<evidence type="ECO:0000256" key="1">
    <source>
        <dbReference type="ARBA" id="ARBA00022603"/>
    </source>
</evidence>
<dbReference type="InterPro" id="IPR002935">
    <property type="entry name" value="SAM_O-MeTrfase"/>
</dbReference>
<protein>
    <submittedName>
        <fullName evidence="4">O-methyltransferase</fullName>
    </submittedName>
</protein>
<dbReference type="AlphaFoldDB" id="A0A3A8EL76"/>
<dbReference type="Pfam" id="PF01596">
    <property type="entry name" value="Methyltransf_3"/>
    <property type="match status" value="1"/>
</dbReference>
<keyword evidence="1 4" id="KW-0489">Methyltransferase</keyword>
<dbReference type="PANTHER" id="PTHR43167">
    <property type="entry name" value="PUTATIVE (AFU_ORTHOLOGUE AFUA_6G01830)-RELATED"/>
    <property type="match status" value="1"/>
</dbReference>
<accession>A0A3A8EL76</accession>
<dbReference type="Proteomes" id="UP000269001">
    <property type="component" value="Unassembled WGS sequence"/>
</dbReference>
<dbReference type="PROSITE" id="PS51682">
    <property type="entry name" value="SAM_OMT_I"/>
    <property type="match status" value="1"/>
</dbReference>
<proteinExistence type="predicted"/>
<reference evidence="4 5" key="1">
    <citation type="submission" date="2018-09" db="EMBL/GenBank/DDBJ databases">
        <title>The draft genome of Acinetobacter spp. strains.</title>
        <authorList>
            <person name="Qin J."/>
            <person name="Feng Y."/>
            <person name="Zong Z."/>
        </authorList>
    </citation>
    <scope>NUCLEOTIDE SEQUENCE [LARGE SCALE GENOMIC DNA]</scope>
    <source>
        <strain evidence="4 5">WCHAc060096</strain>
    </source>
</reference>
<dbReference type="GO" id="GO:0032259">
    <property type="term" value="P:methylation"/>
    <property type="evidence" value="ECO:0007669"/>
    <property type="project" value="UniProtKB-KW"/>
</dbReference>